<dbReference type="PROSITE" id="PS51257">
    <property type="entry name" value="PROKAR_LIPOPROTEIN"/>
    <property type="match status" value="1"/>
</dbReference>
<reference evidence="1 2" key="1">
    <citation type="journal article" date="2012" name="J. Bacteriol.">
        <title>Complete genome sequences of Desulfosporosinus orientis DSM765T, Desulfosporosinus youngiae DSM17734T, Desulfosporosinus meridiei DSM13257T, and Desulfosporosinus acidiphilus DSM22704T.</title>
        <authorList>
            <person name="Pester M."/>
            <person name="Brambilla E."/>
            <person name="Alazard D."/>
            <person name="Rattei T."/>
            <person name="Weinmaier T."/>
            <person name="Han J."/>
            <person name="Lucas S."/>
            <person name="Lapidus A."/>
            <person name="Cheng J.F."/>
            <person name="Goodwin L."/>
            <person name="Pitluck S."/>
            <person name="Peters L."/>
            <person name="Ovchinnikova G."/>
            <person name="Teshima H."/>
            <person name="Detter J.C."/>
            <person name="Han C.S."/>
            <person name="Tapia R."/>
            <person name="Land M.L."/>
            <person name="Hauser L."/>
            <person name="Kyrpides N.C."/>
            <person name="Ivanova N.N."/>
            <person name="Pagani I."/>
            <person name="Huntmann M."/>
            <person name="Wei C.L."/>
            <person name="Davenport K.W."/>
            <person name="Daligault H."/>
            <person name="Chain P.S."/>
            <person name="Chen A."/>
            <person name="Mavromatis K."/>
            <person name="Markowitz V."/>
            <person name="Szeto E."/>
            <person name="Mikhailova N."/>
            <person name="Pati A."/>
            <person name="Wagner M."/>
            <person name="Woyke T."/>
            <person name="Ollivier B."/>
            <person name="Klenk H.P."/>
            <person name="Spring S."/>
            <person name="Loy A."/>
        </authorList>
    </citation>
    <scope>NUCLEOTIDE SEQUENCE [LARGE SCALE GENOMIC DNA]</scope>
    <source>
        <strain evidence="2">DSM 22704 / JCM 16185 / SJ4</strain>
    </source>
</reference>
<proteinExistence type="predicted"/>
<accession>I4D3J9</accession>
<evidence type="ECO:0008006" key="3">
    <source>
        <dbReference type="Google" id="ProtNLM"/>
    </source>
</evidence>
<sequence length="370" mass="41878">MKVAIMGAGLSGLACAITLEKNGIYPTIFEKRSQVGDRFVNGEAFLPALNRPINDCYAFLAEEHGIYLQPLSNIKKISLFSENNQASLHGHLGFLNVRGRDYDSLECQLSRQVKSEIIFNSEYTYENLLQDYTHIVVVTGDAAYTAKIQDFQQELTVTLRGVTVEGKFDNRHVGIWLNYSLAPQGYGYLLPFSEKEATITLGYPDYTHNQSLDIDSLWSQFFVRVCKDYKQEFRVTDKFEVTRYIMGICHNPRIGNTFFAGNCFGAMMPAFGFGQLPAILSGIYVAKDLCGLGHYEELVKPLRQSYKNSLAIRRVLESFDNHKLDTLVKVINSEVANKLIDSSRINLLKMLGFLLRPYLITGARNNLQKK</sequence>
<dbReference type="OrthoDB" id="25353at2"/>
<protein>
    <recommendedName>
        <fullName evidence="3">Flavin-dependent dehydrogenase</fullName>
    </recommendedName>
</protein>
<dbReference type="PRINTS" id="PR00420">
    <property type="entry name" value="RNGMNOXGNASE"/>
</dbReference>
<evidence type="ECO:0000313" key="1">
    <source>
        <dbReference type="EMBL" id="AFM40373.1"/>
    </source>
</evidence>
<organism evidence="1 2">
    <name type="scientific">Desulfosporosinus acidiphilus (strain DSM 22704 / JCM 16185 / SJ4)</name>
    <dbReference type="NCBI Taxonomy" id="646529"/>
    <lineage>
        <taxon>Bacteria</taxon>
        <taxon>Bacillati</taxon>
        <taxon>Bacillota</taxon>
        <taxon>Clostridia</taxon>
        <taxon>Eubacteriales</taxon>
        <taxon>Desulfitobacteriaceae</taxon>
        <taxon>Desulfosporosinus</taxon>
    </lineage>
</organism>
<dbReference type="KEGG" id="dai:Desaci_1347"/>
<dbReference type="HOGENOM" id="CLU_066400_0_0_9"/>
<dbReference type="SUPFAM" id="SSF51905">
    <property type="entry name" value="FAD/NAD(P)-binding domain"/>
    <property type="match status" value="1"/>
</dbReference>
<dbReference type="EMBL" id="CP003639">
    <property type="protein sequence ID" value="AFM40373.1"/>
    <property type="molecule type" value="Genomic_DNA"/>
</dbReference>
<evidence type="ECO:0000313" key="2">
    <source>
        <dbReference type="Proteomes" id="UP000002892"/>
    </source>
</evidence>
<dbReference type="Pfam" id="PF13450">
    <property type="entry name" value="NAD_binding_8"/>
    <property type="match status" value="1"/>
</dbReference>
<dbReference type="STRING" id="646529.Desaci_1347"/>
<dbReference type="eggNOG" id="COG0644">
    <property type="taxonomic scope" value="Bacteria"/>
</dbReference>
<dbReference type="InterPro" id="IPR036188">
    <property type="entry name" value="FAD/NAD-bd_sf"/>
</dbReference>
<dbReference type="Gene3D" id="3.50.50.60">
    <property type="entry name" value="FAD/NAD(P)-binding domain"/>
    <property type="match status" value="2"/>
</dbReference>
<dbReference type="AlphaFoldDB" id="I4D3J9"/>
<keyword evidence="2" id="KW-1185">Reference proteome</keyword>
<gene>
    <name evidence="1" type="ordered locus">Desaci_1347</name>
</gene>
<name>I4D3J9_DESAJ</name>
<dbReference type="Gene3D" id="3.30.9.10">
    <property type="entry name" value="D-Amino Acid Oxidase, subunit A, domain 2"/>
    <property type="match status" value="1"/>
</dbReference>
<dbReference type="Proteomes" id="UP000002892">
    <property type="component" value="Chromosome"/>
</dbReference>